<sequence length="85" mass="9385">MKKKTAITKFLMVQLLFWCFFSLILSSTPVSFQNVTKTNDSLNLKSSAVNLSNVSVISDGFGGFIGIMILALIPQLRPIVLTQFT</sequence>
<reference evidence="2" key="1">
    <citation type="journal article" date="2015" name="Nature">
        <title>Complex archaea that bridge the gap between prokaryotes and eukaryotes.</title>
        <authorList>
            <person name="Spang A."/>
            <person name="Saw J.H."/>
            <person name="Jorgensen S.L."/>
            <person name="Zaremba-Niedzwiedzka K."/>
            <person name="Martijn J."/>
            <person name="Lind A.E."/>
            <person name="van Eijk R."/>
            <person name="Schleper C."/>
            <person name="Guy L."/>
            <person name="Ettema T.J."/>
        </authorList>
    </citation>
    <scope>NUCLEOTIDE SEQUENCE</scope>
</reference>
<accession>A0A0F9IU11</accession>
<proteinExistence type="predicted"/>
<keyword evidence="1" id="KW-1133">Transmembrane helix</keyword>
<feature type="transmembrane region" description="Helical" evidence="1">
    <location>
        <begin position="56"/>
        <end position="73"/>
    </location>
</feature>
<evidence type="ECO:0000313" key="2">
    <source>
        <dbReference type="EMBL" id="KKM60834.1"/>
    </source>
</evidence>
<protein>
    <submittedName>
        <fullName evidence="2">Uncharacterized protein</fullName>
    </submittedName>
</protein>
<comment type="caution">
    <text evidence="2">The sequence shown here is derived from an EMBL/GenBank/DDBJ whole genome shotgun (WGS) entry which is preliminary data.</text>
</comment>
<keyword evidence="1" id="KW-0812">Transmembrane</keyword>
<gene>
    <name evidence="2" type="ORF">LCGC14_1537840</name>
</gene>
<evidence type="ECO:0000256" key="1">
    <source>
        <dbReference type="SAM" id="Phobius"/>
    </source>
</evidence>
<organism evidence="2">
    <name type="scientific">marine sediment metagenome</name>
    <dbReference type="NCBI Taxonomy" id="412755"/>
    <lineage>
        <taxon>unclassified sequences</taxon>
        <taxon>metagenomes</taxon>
        <taxon>ecological metagenomes</taxon>
    </lineage>
</organism>
<dbReference type="AlphaFoldDB" id="A0A0F9IU11"/>
<name>A0A0F9IU11_9ZZZZ</name>
<keyword evidence="1" id="KW-0472">Membrane</keyword>
<dbReference type="EMBL" id="LAZR01011600">
    <property type="protein sequence ID" value="KKM60834.1"/>
    <property type="molecule type" value="Genomic_DNA"/>
</dbReference>